<evidence type="ECO:0000313" key="3">
    <source>
        <dbReference type="Proteomes" id="UP000466345"/>
    </source>
</evidence>
<dbReference type="EMBL" id="WEGJ01000029">
    <property type="protein sequence ID" value="MQY15181.1"/>
    <property type="molecule type" value="Genomic_DNA"/>
</dbReference>
<dbReference type="AlphaFoldDB" id="A0A7K0CP49"/>
<evidence type="ECO:0000313" key="2">
    <source>
        <dbReference type="EMBL" id="MQY15181.1"/>
    </source>
</evidence>
<proteinExistence type="predicted"/>
<name>A0A7K0CP49_9ACTN</name>
<reference evidence="2 3" key="1">
    <citation type="submission" date="2019-10" db="EMBL/GenBank/DDBJ databases">
        <title>Streptomyces smaragdinus sp. nov. and Streptomyces fabii sp. nov., isolated from the gut of fungus growing-termite Macrotermes natalensis.</title>
        <authorList>
            <person name="Schwitalla J."/>
            <person name="Benndorf R."/>
            <person name="Martin K."/>
            <person name="De Beer W."/>
            <person name="Kaster A.-K."/>
            <person name="Vollmers J."/>
            <person name="Poulsen M."/>
            <person name="Beemelmanns C."/>
        </authorList>
    </citation>
    <scope>NUCLEOTIDE SEQUENCE [LARGE SCALE GENOMIC DNA]</scope>
    <source>
        <strain evidence="2 3">RB5</strain>
    </source>
</reference>
<feature type="compositionally biased region" description="Low complexity" evidence="1">
    <location>
        <begin position="123"/>
        <end position="144"/>
    </location>
</feature>
<comment type="caution">
    <text evidence="2">The sequence shown here is derived from an EMBL/GenBank/DDBJ whole genome shotgun (WGS) entry which is preliminary data.</text>
</comment>
<protein>
    <submittedName>
        <fullName evidence="2">Uncharacterized protein</fullName>
    </submittedName>
</protein>
<evidence type="ECO:0000256" key="1">
    <source>
        <dbReference type="SAM" id="MobiDB-lite"/>
    </source>
</evidence>
<keyword evidence="3" id="KW-1185">Reference proteome</keyword>
<organism evidence="2 3">
    <name type="scientific">Streptomyces smaragdinus</name>
    <dbReference type="NCBI Taxonomy" id="2585196"/>
    <lineage>
        <taxon>Bacteria</taxon>
        <taxon>Bacillati</taxon>
        <taxon>Actinomycetota</taxon>
        <taxon>Actinomycetes</taxon>
        <taxon>Kitasatosporales</taxon>
        <taxon>Streptomycetaceae</taxon>
        <taxon>Streptomyces</taxon>
    </lineage>
</organism>
<accession>A0A7K0CP49</accession>
<gene>
    <name evidence="2" type="ORF">SRB5_53590</name>
</gene>
<dbReference type="Proteomes" id="UP000466345">
    <property type="component" value="Unassembled WGS sequence"/>
</dbReference>
<sequence length="267" mass="28025">MAACSVCGGTLPAQRGPRARQYCSRACQAKAYRDRQARSLAARLANGNEPELVAAHAGASAMELANNLAASARRLADALNNGLPADDVDLRVVTTIPPVLTARARQAATAQQVPSTAPDHVRTTTAPVAPDAAAPSTRSTTPAESSRDGSARPSKRPAGTPKRTGSARRTRLSQKAARAVADSARLVKGADHRDTHRWDLIAENSSVLGHVEPSYGGTGRRNGWTYRLAGSFPPAGPYKTREDAALQCALAWVRVATAPVRRALAGD</sequence>
<feature type="region of interest" description="Disordered" evidence="1">
    <location>
        <begin position="107"/>
        <end position="188"/>
    </location>
</feature>